<dbReference type="AlphaFoldDB" id="A0A6J4HW55"/>
<name>A0A6J4HW55_9PROT</name>
<accession>A0A6J4HW55</accession>
<reference evidence="1" key="1">
    <citation type="submission" date="2020-02" db="EMBL/GenBank/DDBJ databases">
        <authorList>
            <person name="Meier V. D."/>
        </authorList>
    </citation>
    <scope>NUCLEOTIDE SEQUENCE</scope>
    <source>
        <strain evidence="1">AVDCRST_MAG08</strain>
    </source>
</reference>
<protein>
    <submittedName>
        <fullName evidence="1">Uncharacterized protein</fullName>
    </submittedName>
</protein>
<organism evidence="1">
    <name type="scientific">uncultured Acetobacteraceae bacterium</name>
    <dbReference type="NCBI Taxonomy" id="169975"/>
    <lineage>
        <taxon>Bacteria</taxon>
        <taxon>Pseudomonadati</taxon>
        <taxon>Pseudomonadota</taxon>
        <taxon>Alphaproteobacteria</taxon>
        <taxon>Acetobacterales</taxon>
        <taxon>Acetobacteraceae</taxon>
        <taxon>environmental samples</taxon>
    </lineage>
</organism>
<dbReference type="EMBL" id="CADCTG010000122">
    <property type="protein sequence ID" value="CAA9234644.1"/>
    <property type="molecule type" value="Genomic_DNA"/>
</dbReference>
<sequence>MSHLTQPHVEELVRRLQLVLYRRTVLDECDADFASRLVDQLVSAGPGISLDVAQWARVERILGRAADPVEADALVETVS</sequence>
<evidence type="ECO:0000313" key="1">
    <source>
        <dbReference type="EMBL" id="CAA9234644.1"/>
    </source>
</evidence>
<gene>
    <name evidence="1" type="ORF">AVDCRST_MAG08-1298</name>
</gene>
<proteinExistence type="predicted"/>